<reference evidence="1" key="2">
    <citation type="journal article" date="2015" name="Data Brief">
        <title>Shoot transcriptome of the giant reed, Arundo donax.</title>
        <authorList>
            <person name="Barrero R.A."/>
            <person name="Guerrero F.D."/>
            <person name="Moolhuijzen P."/>
            <person name="Goolsby J.A."/>
            <person name="Tidwell J."/>
            <person name="Bellgard S.E."/>
            <person name="Bellgard M.I."/>
        </authorList>
    </citation>
    <scope>NUCLEOTIDE SEQUENCE</scope>
    <source>
        <tissue evidence="1">Shoot tissue taken approximately 20 cm above the soil surface</tissue>
    </source>
</reference>
<protein>
    <submittedName>
        <fullName evidence="1">Uncharacterized protein</fullName>
    </submittedName>
</protein>
<organism evidence="1">
    <name type="scientific">Arundo donax</name>
    <name type="common">Giant reed</name>
    <name type="synonym">Donax arundinaceus</name>
    <dbReference type="NCBI Taxonomy" id="35708"/>
    <lineage>
        <taxon>Eukaryota</taxon>
        <taxon>Viridiplantae</taxon>
        <taxon>Streptophyta</taxon>
        <taxon>Embryophyta</taxon>
        <taxon>Tracheophyta</taxon>
        <taxon>Spermatophyta</taxon>
        <taxon>Magnoliopsida</taxon>
        <taxon>Liliopsida</taxon>
        <taxon>Poales</taxon>
        <taxon>Poaceae</taxon>
        <taxon>PACMAD clade</taxon>
        <taxon>Arundinoideae</taxon>
        <taxon>Arundineae</taxon>
        <taxon>Arundo</taxon>
    </lineage>
</organism>
<proteinExistence type="predicted"/>
<dbReference type="AlphaFoldDB" id="A0A0A9DW23"/>
<accession>A0A0A9DW23</accession>
<name>A0A0A9DW23_ARUDO</name>
<sequence>MYSKLATASFYTVWEYNQWFISQLIFEVLGRNLRLR</sequence>
<reference evidence="1" key="1">
    <citation type="submission" date="2014-09" db="EMBL/GenBank/DDBJ databases">
        <authorList>
            <person name="Magalhaes I.L.F."/>
            <person name="Oliveira U."/>
            <person name="Santos F.R."/>
            <person name="Vidigal T.H.D.A."/>
            <person name="Brescovit A.D."/>
            <person name="Santos A.J."/>
        </authorList>
    </citation>
    <scope>NUCLEOTIDE SEQUENCE</scope>
    <source>
        <tissue evidence="1">Shoot tissue taken approximately 20 cm above the soil surface</tissue>
    </source>
</reference>
<evidence type="ECO:0000313" key="1">
    <source>
        <dbReference type="EMBL" id="JAD92754.1"/>
    </source>
</evidence>
<dbReference type="EMBL" id="GBRH01205141">
    <property type="protein sequence ID" value="JAD92754.1"/>
    <property type="molecule type" value="Transcribed_RNA"/>
</dbReference>